<dbReference type="Gene3D" id="3.30.420.100">
    <property type="match status" value="1"/>
</dbReference>
<organism evidence="7 8">
    <name type="scientific">Zestosphaera tikiterensis</name>
    <dbReference type="NCBI Taxonomy" id="1973259"/>
    <lineage>
        <taxon>Archaea</taxon>
        <taxon>Thermoproteota</taxon>
        <taxon>Thermoprotei</taxon>
        <taxon>Desulfurococcales</taxon>
        <taxon>Desulfurococcaceae</taxon>
        <taxon>Zestosphaera</taxon>
    </lineage>
</organism>
<dbReference type="NCBIfam" id="NF006342">
    <property type="entry name" value="PRK08569.1"/>
    <property type="match status" value="1"/>
</dbReference>
<protein>
    <recommendedName>
        <fullName evidence="6">Large ribosomal subunit protein uL18</fullName>
    </recommendedName>
</protein>
<gene>
    <name evidence="6" type="primary">rpl18</name>
    <name evidence="7" type="ORF">B7O98_02990</name>
</gene>
<keyword evidence="3 6" id="KW-0694">RNA-binding</keyword>
<dbReference type="AlphaFoldDB" id="A0A2R7Y793"/>
<dbReference type="InterPro" id="IPR057267">
    <property type="entry name" value="Rbsml_uL18_arch"/>
</dbReference>
<dbReference type="PANTHER" id="PTHR23410:SF12">
    <property type="entry name" value="LARGE RIBOSOMAL SUBUNIT PROTEIN UL18"/>
    <property type="match status" value="1"/>
</dbReference>
<dbReference type="GO" id="GO:0006412">
    <property type="term" value="P:translation"/>
    <property type="evidence" value="ECO:0007669"/>
    <property type="project" value="UniProtKB-UniRule"/>
</dbReference>
<evidence type="ECO:0000256" key="6">
    <source>
        <dbReference type="HAMAP-Rule" id="MF_01337"/>
    </source>
</evidence>
<keyword evidence="5 6" id="KW-0687">Ribonucleoprotein</keyword>
<dbReference type="CDD" id="cd00432">
    <property type="entry name" value="Ribosomal_L18_L5e"/>
    <property type="match status" value="1"/>
</dbReference>
<dbReference type="InterPro" id="IPR057268">
    <property type="entry name" value="Ribosomal_L18"/>
</dbReference>
<dbReference type="GO" id="GO:0000027">
    <property type="term" value="P:ribosomal large subunit assembly"/>
    <property type="evidence" value="ECO:0007669"/>
    <property type="project" value="TreeGrafter"/>
</dbReference>
<dbReference type="PANTHER" id="PTHR23410">
    <property type="entry name" value="RIBOSOMAL PROTEIN L5-RELATED"/>
    <property type="match status" value="1"/>
</dbReference>
<dbReference type="GO" id="GO:0003735">
    <property type="term" value="F:structural constituent of ribosome"/>
    <property type="evidence" value="ECO:0007669"/>
    <property type="project" value="InterPro"/>
</dbReference>
<accession>A0A2R7Y793</accession>
<evidence type="ECO:0000256" key="1">
    <source>
        <dbReference type="ARBA" id="ARBA00007116"/>
    </source>
</evidence>
<dbReference type="Proteomes" id="UP000244093">
    <property type="component" value="Unassembled WGS sequence"/>
</dbReference>
<evidence type="ECO:0000256" key="4">
    <source>
        <dbReference type="ARBA" id="ARBA00022980"/>
    </source>
</evidence>
<reference evidence="7" key="1">
    <citation type="submission" date="2017-04" db="EMBL/GenBank/DDBJ databases">
        <authorList>
            <person name="Afonso C.L."/>
            <person name="Miller P.J."/>
            <person name="Scott M.A."/>
            <person name="Spackman E."/>
            <person name="Goraichik I."/>
            <person name="Dimitrov K.M."/>
            <person name="Suarez D.L."/>
            <person name="Swayne D.E."/>
        </authorList>
    </citation>
    <scope>NUCLEOTIDE SEQUENCE</scope>
    <source>
        <strain evidence="7">NZ3</strain>
    </source>
</reference>
<comment type="subunit">
    <text evidence="6">Part of the 50S ribosomal subunit. Contacts the 5S and 23S rRNAs.</text>
</comment>
<evidence type="ECO:0000256" key="3">
    <source>
        <dbReference type="ARBA" id="ARBA00022884"/>
    </source>
</evidence>
<dbReference type="SUPFAM" id="SSF53137">
    <property type="entry name" value="Translational machinery components"/>
    <property type="match status" value="1"/>
</dbReference>
<dbReference type="HAMAP" id="MF_01337_A">
    <property type="entry name" value="Ribosomal_uL18_A"/>
    <property type="match status" value="1"/>
</dbReference>
<keyword evidence="2 6" id="KW-0699">rRNA-binding</keyword>
<evidence type="ECO:0000256" key="5">
    <source>
        <dbReference type="ARBA" id="ARBA00023274"/>
    </source>
</evidence>
<dbReference type="InterPro" id="IPR005485">
    <property type="entry name" value="Rbsml_uL18_euk_arch"/>
</dbReference>
<dbReference type="Pfam" id="PF17144">
    <property type="entry name" value="Ribosomal_L5e"/>
    <property type="match status" value="1"/>
</dbReference>
<name>A0A2R7Y793_9CREN</name>
<dbReference type="GO" id="GO:0008097">
    <property type="term" value="F:5S rRNA binding"/>
    <property type="evidence" value="ECO:0007669"/>
    <property type="project" value="InterPro"/>
</dbReference>
<keyword evidence="4 6" id="KW-0689">Ribosomal protein</keyword>
<reference evidence="7" key="2">
    <citation type="journal article" date="2018" name="Syst. Appl. Microbiol.">
        <title>A new symbiotic nanoarchaeote (Candidatus Nanoclepta minutus) and its host (Zestosphaera tikiterensis gen. nov., sp. nov.) from a New Zealand hot spring.</title>
        <authorList>
            <person name="St John E."/>
            <person name="Liu Y."/>
            <person name="Podar M."/>
            <person name="Stott M.B."/>
            <person name="Meneghin J."/>
            <person name="Chen Z."/>
            <person name="Lagutin K."/>
            <person name="Mitchell K."/>
            <person name="Reysenbach A.L."/>
        </authorList>
    </citation>
    <scope>NUCLEOTIDE SEQUENCE [LARGE SCALE GENOMIC DNA]</scope>
    <source>
        <strain evidence="7">NZ3</strain>
    </source>
</reference>
<proteinExistence type="inferred from homology"/>
<dbReference type="EMBL" id="NBVN01000002">
    <property type="protein sequence ID" value="PUA33404.1"/>
    <property type="molecule type" value="Genomic_DNA"/>
</dbReference>
<evidence type="ECO:0000313" key="8">
    <source>
        <dbReference type="Proteomes" id="UP000244093"/>
    </source>
</evidence>
<sequence>MARGPTYKVPRRRRREGKTNYCRRYRMVKSGQKIRVVVRKTNTQIIAQVIEFAPNGDKTLVGVTSKSLRNYGWLGDLNNTPAAYLTGLVAGLLSLKKGITYAIPDIGMHKSVKGSRIYAVLKGFVDAGVKIPVDEEMFPDEDRILGKHISEYANLMYSNDQAAFESRFSEYLKRGLDPRNLPQHFNEVKDKILKVFSGGKP</sequence>
<evidence type="ECO:0000256" key="2">
    <source>
        <dbReference type="ARBA" id="ARBA00022730"/>
    </source>
</evidence>
<evidence type="ECO:0000313" key="7">
    <source>
        <dbReference type="EMBL" id="PUA33404.1"/>
    </source>
</evidence>
<comment type="function">
    <text evidence="6">This is one of the proteins that bind and probably mediate the attachment of the 5S RNA into the large ribosomal subunit, where it forms part of the central protuberance.</text>
</comment>
<comment type="similarity">
    <text evidence="1 6">Belongs to the universal ribosomal protein uL18 family.</text>
</comment>
<dbReference type="GO" id="GO:0022625">
    <property type="term" value="C:cytosolic large ribosomal subunit"/>
    <property type="evidence" value="ECO:0007669"/>
    <property type="project" value="TreeGrafter"/>
</dbReference>
<comment type="caution">
    <text evidence="7">The sequence shown here is derived from an EMBL/GenBank/DDBJ whole genome shotgun (WGS) entry which is preliminary data.</text>
</comment>